<proteinExistence type="predicted"/>
<accession>A0A9D4KUS0</accession>
<evidence type="ECO:0000313" key="2">
    <source>
        <dbReference type="EMBL" id="KAH3846250.1"/>
    </source>
</evidence>
<feature type="coiled-coil region" evidence="1">
    <location>
        <begin position="2"/>
        <end position="29"/>
    </location>
</feature>
<keyword evidence="3" id="KW-1185">Reference proteome</keyword>
<evidence type="ECO:0000256" key="1">
    <source>
        <dbReference type="SAM" id="Coils"/>
    </source>
</evidence>
<dbReference type="EMBL" id="JAIWYP010000003">
    <property type="protein sequence ID" value="KAH3846250.1"/>
    <property type="molecule type" value="Genomic_DNA"/>
</dbReference>
<gene>
    <name evidence="2" type="ORF">DPMN_088549</name>
</gene>
<protein>
    <submittedName>
        <fullName evidence="2">Uncharacterized protein</fullName>
    </submittedName>
</protein>
<dbReference type="SUPFAM" id="SSF46966">
    <property type="entry name" value="Spectrin repeat"/>
    <property type="match status" value="1"/>
</dbReference>
<sequence>MIEDVKARMDNLKKIADRKAKQCESIQRNREDFEGYVNETMNWLDAKEEILASCTALDLDPQKVKSTLHKHQVIGMWVLFGKGLFV</sequence>
<keyword evidence="1" id="KW-0175">Coiled coil</keyword>
<evidence type="ECO:0000313" key="3">
    <source>
        <dbReference type="Proteomes" id="UP000828390"/>
    </source>
</evidence>
<dbReference type="Proteomes" id="UP000828390">
    <property type="component" value="Unassembled WGS sequence"/>
</dbReference>
<reference evidence="2" key="1">
    <citation type="journal article" date="2019" name="bioRxiv">
        <title>The Genome of the Zebra Mussel, Dreissena polymorpha: A Resource for Invasive Species Research.</title>
        <authorList>
            <person name="McCartney M.A."/>
            <person name="Auch B."/>
            <person name="Kono T."/>
            <person name="Mallez S."/>
            <person name="Zhang Y."/>
            <person name="Obille A."/>
            <person name="Becker A."/>
            <person name="Abrahante J.E."/>
            <person name="Garbe J."/>
            <person name="Badalamenti J.P."/>
            <person name="Herman A."/>
            <person name="Mangelson H."/>
            <person name="Liachko I."/>
            <person name="Sullivan S."/>
            <person name="Sone E.D."/>
            <person name="Koren S."/>
            <person name="Silverstein K.A.T."/>
            <person name="Beckman K.B."/>
            <person name="Gohl D.M."/>
        </authorList>
    </citation>
    <scope>NUCLEOTIDE SEQUENCE</scope>
    <source>
        <strain evidence="2">Duluth1</strain>
        <tissue evidence="2">Whole animal</tissue>
    </source>
</reference>
<organism evidence="2 3">
    <name type="scientific">Dreissena polymorpha</name>
    <name type="common">Zebra mussel</name>
    <name type="synonym">Mytilus polymorpha</name>
    <dbReference type="NCBI Taxonomy" id="45954"/>
    <lineage>
        <taxon>Eukaryota</taxon>
        <taxon>Metazoa</taxon>
        <taxon>Spiralia</taxon>
        <taxon>Lophotrochozoa</taxon>
        <taxon>Mollusca</taxon>
        <taxon>Bivalvia</taxon>
        <taxon>Autobranchia</taxon>
        <taxon>Heteroconchia</taxon>
        <taxon>Euheterodonta</taxon>
        <taxon>Imparidentia</taxon>
        <taxon>Neoheterodontei</taxon>
        <taxon>Myida</taxon>
        <taxon>Dreissenoidea</taxon>
        <taxon>Dreissenidae</taxon>
        <taxon>Dreissena</taxon>
    </lineage>
</organism>
<comment type="caution">
    <text evidence="2">The sequence shown here is derived from an EMBL/GenBank/DDBJ whole genome shotgun (WGS) entry which is preliminary data.</text>
</comment>
<dbReference type="Gene3D" id="1.20.58.60">
    <property type="match status" value="1"/>
</dbReference>
<name>A0A9D4KUS0_DREPO</name>
<reference evidence="2" key="2">
    <citation type="submission" date="2020-11" db="EMBL/GenBank/DDBJ databases">
        <authorList>
            <person name="McCartney M.A."/>
            <person name="Auch B."/>
            <person name="Kono T."/>
            <person name="Mallez S."/>
            <person name="Becker A."/>
            <person name="Gohl D.M."/>
            <person name="Silverstein K.A.T."/>
            <person name="Koren S."/>
            <person name="Bechman K.B."/>
            <person name="Herman A."/>
            <person name="Abrahante J.E."/>
            <person name="Garbe J."/>
        </authorList>
    </citation>
    <scope>NUCLEOTIDE SEQUENCE</scope>
    <source>
        <strain evidence="2">Duluth1</strain>
        <tissue evidence="2">Whole animal</tissue>
    </source>
</reference>
<dbReference type="AlphaFoldDB" id="A0A9D4KUS0"/>